<dbReference type="Pfam" id="PF04075">
    <property type="entry name" value="F420H2_quin_red"/>
    <property type="match status" value="1"/>
</dbReference>
<comment type="catalytic activity">
    <reaction evidence="2">
        <text>oxidized coenzyme F420-(gamma-L-Glu)(n) + a quinol + H(+) = reduced coenzyme F420-(gamma-L-Glu)(n) + a quinone</text>
        <dbReference type="Rhea" id="RHEA:39663"/>
        <dbReference type="Rhea" id="RHEA-COMP:12939"/>
        <dbReference type="Rhea" id="RHEA-COMP:14378"/>
        <dbReference type="ChEBI" id="CHEBI:15378"/>
        <dbReference type="ChEBI" id="CHEBI:24646"/>
        <dbReference type="ChEBI" id="CHEBI:132124"/>
        <dbReference type="ChEBI" id="CHEBI:133980"/>
        <dbReference type="ChEBI" id="CHEBI:139511"/>
    </reaction>
</comment>
<name>A0A563EMM3_9PSEU</name>
<dbReference type="Gene3D" id="2.30.110.10">
    <property type="entry name" value="Electron Transport, Fmn-binding Protein, Chain A"/>
    <property type="match status" value="1"/>
</dbReference>
<proteinExistence type="inferred from homology"/>
<keyword evidence="4" id="KW-1185">Reference proteome</keyword>
<gene>
    <name evidence="3" type="ORF">FKR81_28000</name>
</gene>
<dbReference type="RefSeq" id="WP_146356157.1">
    <property type="nucleotide sequence ID" value="NZ_VOBR01000020.1"/>
</dbReference>
<dbReference type="NCBIfam" id="TIGR00026">
    <property type="entry name" value="hi_GC_TIGR00026"/>
    <property type="match status" value="1"/>
</dbReference>
<dbReference type="InterPro" id="IPR004378">
    <property type="entry name" value="F420H2_quin_Rdtase"/>
</dbReference>
<dbReference type="GO" id="GO:0070967">
    <property type="term" value="F:coenzyme F420 binding"/>
    <property type="evidence" value="ECO:0007669"/>
    <property type="project" value="TreeGrafter"/>
</dbReference>
<evidence type="ECO:0000313" key="4">
    <source>
        <dbReference type="Proteomes" id="UP000316639"/>
    </source>
</evidence>
<dbReference type="Proteomes" id="UP000316639">
    <property type="component" value="Unassembled WGS sequence"/>
</dbReference>
<organism evidence="3 4">
    <name type="scientific">Lentzea tibetensis</name>
    <dbReference type="NCBI Taxonomy" id="2591470"/>
    <lineage>
        <taxon>Bacteria</taxon>
        <taxon>Bacillati</taxon>
        <taxon>Actinomycetota</taxon>
        <taxon>Actinomycetes</taxon>
        <taxon>Pseudonocardiales</taxon>
        <taxon>Pseudonocardiaceae</taxon>
        <taxon>Lentzea</taxon>
    </lineage>
</organism>
<comment type="similarity">
    <text evidence="1">Belongs to the F420H(2)-dependent quinone reductase family.</text>
</comment>
<evidence type="ECO:0000256" key="1">
    <source>
        <dbReference type="ARBA" id="ARBA00008710"/>
    </source>
</evidence>
<reference evidence="3 4" key="1">
    <citation type="submission" date="2019-07" db="EMBL/GenBank/DDBJ databases">
        <title>Lentzea xizangensis sp. nov., isolated from Qinghai-Tibetan Plateau Soils.</title>
        <authorList>
            <person name="Huang J."/>
        </authorList>
    </citation>
    <scope>NUCLEOTIDE SEQUENCE [LARGE SCALE GENOMIC DNA]</scope>
    <source>
        <strain evidence="3 4">FXJ1.1311</strain>
    </source>
</reference>
<protein>
    <submittedName>
        <fullName evidence="3">Nitroreductase family deazaflavin-dependent oxidoreductase</fullName>
    </submittedName>
</protein>
<dbReference type="GO" id="GO:0005886">
    <property type="term" value="C:plasma membrane"/>
    <property type="evidence" value="ECO:0007669"/>
    <property type="project" value="TreeGrafter"/>
</dbReference>
<sequence>MATQLMRNLMRLGNSLGVSLYRRSHGRIGGGAKGLQVCLLTVPGRRTGQPHTVAVAFMEHDGAHLVMGSGGGQKPEPQWMRNLRVASRATIQIGDEVREVTPRITAGEERDRLWHDVVLARAPFFVKYEERSGRTIPIAVLR</sequence>
<dbReference type="OrthoDB" id="5186446at2"/>
<dbReference type="PANTHER" id="PTHR39428">
    <property type="entry name" value="F420H(2)-DEPENDENT QUINONE REDUCTASE RV1261C"/>
    <property type="match status" value="1"/>
</dbReference>
<dbReference type="PANTHER" id="PTHR39428:SF3">
    <property type="entry name" value="DEAZAFLAVIN-DEPENDENT NITROREDUCTASE"/>
    <property type="match status" value="1"/>
</dbReference>
<dbReference type="InterPro" id="IPR012349">
    <property type="entry name" value="Split_barrel_FMN-bd"/>
</dbReference>
<dbReference type="AlphaFoldDB" id="A0A563EMM3"/>
<dbReference type="EMBL" id="VOBR01000020">
    <property type="protein sequence ID" value="TWP48438.1"/>
    <property type="molecule type" value="Genomic_DNA"/>
</dbReference>
<dbReference type="GO" id="GO:0016491">
    <property type="term" value="F:oxidoreductase activity"/>
    <property type="evidence" value="ECO:0007669"/>
    <property type="project" value="InterPro"/>
</dbReference>
<comment type="caution">
    <text evidence="3">The sequence shown here is derived from an EMBL/GenBank/DDBJ whole genome shotgun (WGS) entry which is preliminary data.</text>
</comment>
<evidence type="ECO:0000313" key="3">
    <source>
        <dbReference type="EMBL" id="TWP48438.1"/>
    </source>
</evidence>
<accession>A0A563EMM3</accession>
<evidence type="ECO:0000256" key="2">
    <source>
        <dbReference type="ARBA" id="ARBA00049106"/>
    </source>
</evidence>